<dbReference type="InterPro" id="IPR003961">
    <property type="entry name" value="FN3_dom"/>
</dbReference>
<dbReference type="eggNOG" id="COG4886">
    <property type="taxonomic scope" value="Bacteria"/>
</dbReference>
<dbReference type="AlphaFoldDB" id="B3QUE2"/>
<keyword evidence="2" id="KW-0677">Repeat</keyword>
<dbReference type="Gene3D" id="2.80.10.50">
    <property type="match status" value="3"/>
</dbReference>
<dbReference type="Pfam" id="PF17164">
    <property type="entry name" value="DUF5122"/>
    <property type="match status" value="6"/>
</dbReference>
<proteinExistence type="predicted"/>
<dbReference type="PANTHER" id="PTHR47566:SF1">
    <property type="entry name" value="PROTEIN NUD1"/>
    <property type="match status" value="1"/>
</dbReference>
<dbReference type="STRING" id="517418.Ctha_1937"/>
<dbReference type="HOGENOM" id="CLU_331419_0_0_10"/>
<dbReference type="InterPro" id="IPR036116">
    <property type="entry name" value="FN3_sf"/>
</dbReference>
<name>B3QUE2_CHLT3</name>
<dbReference type="EMBL" id="CP001100">
    <property type="protein sequence ID" value="ACF14391.1"/>
    <property type="molecule type" value="Genomic_DNA"/>
</dbReference>
<dbReference type="Gene3D" id="3.80.10.10">
    <property type="entry name" value="Ribonuclease Inhibitor"/>
    <property type="match status" value="1"/>
</dbReference>
<dbReference type="PANTHER" id="PTHR47566">
    <property type="match status" value="1"/>
</dbReference>
<dbReference type="GO" id="GO:0035591">
    <property type="term" value="F:signaling adaptor activity"/>
    <property type="evidence" value="ECO:0007669"/>
    <property type="project" value="TreeGrafter"/>
</dbReference>
<dbReference type="SUPFAM" id="SSF52058">
    <property type="entry name" value="L domain-like"/>
    <property type="match status" value="1"/>
</dbReference>
<sequence>MLQRAPKAEMKTPKQNKDMWKKLRVFTLLCVMVTLVYGQKTLGQTPGSLDERFGVGGKVVAPIGAGSTTNRYYNDGCRSSALVRQSDGKLVVAGADSSHFALMRYHSDGLLDSAFGTNGKVVAKVGSNSYAAGLIQQSDGKLVAVGAANDQNVFAVVRINSDGTVDSTFGTNGSITINVTLDLLIEHEALAVIQRADGKLIVAGYAVGLEIVCFNQDGTLDESFGVGGKVSSKDGMPHAMVLQSDGKIVVVGYSNWTYGFFVNRYTASGVIDNTFGTNGTTQVSFYGLIDGGSSSSSPAYAVTQQSDGKLVIVGSDNNERYGGGDSQSDFVLARLNTDGSLDSSFNGDGRILIDNNCYIEELKDVVQQPDGKLVVGGYASNGLNEFWELLRYNTDGTLDSSFGSNGAAIIDLGSKDEKLSSLVLLPNGNFIAGGYAASESSENLVMVRINGEYITPSAPSLSDVASSDVDEASATLSGTVNPNGYYTTYQFEWGTTSGNYTSFSTETTAGSGTGNIQVQAALSGLSNNTTFYYRLSASNENGTTTSTEKSFRTTAGSVLISVPDTAFRAALENHVYPNYSMRDNGDGTMTVPDASMVSRLVINDYGIQSLTGIEAFSELEKLYCYNNELSYLNLSQSPKLQTIYCYNNKLDSLNVAGADALEHLYCYNNYLTKLDVSGMSHLKSLYCYNNEIDSLNLTGADSLTHVYCSSNRLDTLDASGASTLQTLDCRQNVNGTGTDMQVLYLSKGQSIENLLIDPTTRILEKGILDIEESPKERYEYALEQNYPNPFNPSTTIAFSMKQAGNAKLSVYDLLGRVVYETVLDVSAGSHTIQFHAGHLTSGIYFYRLVASGNVIGTKKMLLLK</sequence>
<dbReference type="InterPro" id="IPR032675">
    <property type="entry name" value="LRR_dom_sf"/>
</dbReference>
<accession>B3QUE2</accession>
<dbReference type="NCBIfam" id="TIGR04183">
    <property type="entry name" value="Por_Secre_tail"/>
    <property type="match status" value="1"/>
</dbReference>
<dbReference type="PROSITE" id="PS50853">
    <property type="entry name" value="FN3"/>
    <property type="match status" value="1"/>
</dbReference>
<dbReference type="InterPro" id="IPR026444">
    <property type="entry name" value="Secre_tail"/>
</dbReference>
<feature type="domain" description="Fibronectin type-III" evidence="3">
    <location>
        <begin position="455"/>
        <end position="557"/>
    </location>
</feature>
<evidence type="ECO:0000256" key="2">
    <source>
        <dbReference type="ARBA" id="ARBA00022737"/>
    </source>
</evidence>
<dbReference type="SUPFAM" id="SSF49265">
    <property type="entry name" value="Fibronectin type III"/>
    <property type="match status" value="1"/>
</dbReference>
<evidence type="ECO:0000313" key="4">
    <source>
        <dbReference type="EMBL" id="ACF14391.1"/>
    </source>
</evidence>
<dbReference type="Pfam" id="PF12799">
    <property type="entry name" value="LRR_4"/>
    <property type="match status" value="1"/>
</dbReference>
<dbReference type="NCBIfam" id="TIGR02608">
    <property type="entry name" value="delta_60_rpt"/>
    <property type="match status" value="6"/>
</dbReference>
<keyword evidence="5" id="KW-1185">Reference proteome</keyword>
<reference evidence="4 5" key="1">
    <citation type="submission" date="2008-06" db="EMBL/GenBank/DDBJ databases">
        <title>Complete sequence of Chloroherpeton thalassium ATCC 35110.</title>
        <authorList>
            <consortium name="US DOE Joint Genome Institute"/>
            <person name="Lucas S."/>
            <person name="Copeland A."/>
            <person name="Lapidus A."/>
            <person name="Glavina del Rio T."/>
            <person name="Dalin E."/>
            <person name="Tice H."/>
            <person name="Bruce D."/>
            <person name="Goodwin L."/>
            <person name="Pitluck S."/>
            <person name="Schmutz J."/>
            <person name="Larimer F."/>
            <person name="Land M."/>
            <person name="Hauser L."/>
            <person name="Kyrpides N."/>
            <person name="Mikhailova N."/>
            <person name="Liu Z."/>
            <person name="Li T."/>
            <person name="Zhao F."/>
            <person name="Overmann J."/>
            <person name="Bryant D.A."/>
            <person name="Richardson P."/>
        </authorList>
    </citation>
    <scope>NUCLEOTIDE SEQUENCE [LARGE SCALE GENOMIC DNA]</scope>
    <source>
        <strain evidence="5">ATCC 35110 / GB-78</strain>
    </source>
</reference>
<evidence type="ECO:0000313" key="5">
    <source>
        <dbReference type="Proteomes" id="UP000001208"/>
    </source>
</evidence>
<dbReference type="OrthoDB" id="9805017at2"/>
<protein>
    <recommendedName>
        <fullName evidence="3">Fibronectin type-III domain-containing protein</fullName>
    </recommendedName>
</protein>
<gene>
    <name evidence="4" type="ordered locus">Ctha_1937</name>
</gene>
<evidence type="ECO:0000259" key="3">
    <source>
        <dbReference type="PROSITE" id="PS50853"/>
    </source>
</evidence>
<dbReference type="InterPro" id="IPR013431">
    <property type="entry name" value="Delta_60_rpt"/>
</dbReference>
<organism evidence="4 5">
    <name type="scientific">Chloroherpeton thalassium (strain ATCC 35110 / GB-78)</name>
    <dbReference type="NCBI Taxonomy" id="517418"/>
    <lineage>
        <taxon>Bacteria</taxon>
        <taxon>Pseudomonadati</taxon>
        <taxon>Chlorobiota</taxon>
        <taxon>Chlorobiia</taxon>
        <taxon>Chlorobiales</taxon>
        <taxon>Chloroherpetonaceae</taxon>
        <taxon>Chloroherpeton</taxon>
    </lineage>
</organism>
<dbReference type="Gene3D" id="2.60.40.10">
    <property type="entry name" value="Immunoglobulins"/>
    <property type="match status" value="1"/>
</dbReference>
<keyword evidence="1" id="KW-0433">Leucine-rich repeat</keyword>
<dbReference type="KEGG" id="cts:Ctha_1937"/>
<dbReference type="InterPro" id="IPR025875">
    <property type="entry name" value="Leu-rich_rpt_4"/>
</dbReference>
<dbReference type="Proteomes" id="UP000001208">
    <property type="component" value="Chromosome"/>
</dbReference>
<dbReference type="Pfam" id="PF18962">
    <property type="entry name" value="Por_Secre_tail"/>
    <property type="match status" value="1"/>
</dbReference>
<dbReference type="InterPro" id="IPR052574">
    <property type="entry name" value="CDIRP"/>
</dbReference>
<evidence type="ECO:0000256" key="1">
    <source>
        <dbReference type="ARBA" id="ARBA00022614"/>
    </source>
</evidence>
<dbReference type="InterPro" id="IPR013783">
    <property type="entry name" value="Ig-like_fold"/>
</dbReference>
<dbReference type="SUPFAM" id="SSF101898">
    <property type="entry name" value="NHL repeat"/>
    <property type="match status" value="1"/>
</dbReference>